<evidence type="ECO:0000313" key="4">
    <source>
        <dbReference type="EMBL" id="KAL0920796.1"/>
    </source>
</evidence>
<dbReference type="EMBL" id="JANQDX010000008">
    <property type="protein sequence ID" value="KAL0920796.1"/>
    <property type="molecule type" value="Genomic_DNA"/>
</dbReference>
<evidence type="ECO:0000259" key="1">
    <source>
        <dbReference type="Pfam" id="PF03372"/>
    </source>
</evidence>
<dbReference type="Gene3D" id="3.60.10.10">
    <property type="entry name" value="Endonuclease/exonuclease/phosphatase"/>
    <property type="match status" value="1"/>
</dbReference>
<keyword evidence="5" id="KW-1185">Reference proteome</keyword>
<evidence type="ECO:0000313" key="5">
    <source>
        <dbReference type="Proteomes" id="UP001552299"/>
    </source>
</evidence>
<dbReference type="Pfam" id="PF03372">
    <property type="entry name" value="Exo_endo_phos"/>
    <property type="match status" value="1"/>
</dbReference>
<dbReference type="Pfam" id="PF13456">
    <property type="entry name" value="RVT_3"/>
    <property type="match status" value="1"/>
</dbReference>
<reference evidence="4 5" key="1">
    <citation type="journal article" date="2024" name="Plant Biotechnol. J.">
        <title>Dendrobium thyrsiflorum genome and its molecular insights into genes involved in important horticultural traits.</title>
        <authorList>
            <person name="Chen B."/>
            <person name="Wang J.Y."/>
            <person name="Zheng P.J."/>
            <person name="Li K.L."/>
            <person name="Liang Y.M."/>
            <person name="Chen X.F."/>
            <person name="Zhang C."/>
            <person name="Zhao X."/>
            <person name="He X."/>
            <person name="Zhang G.Q."/>
            <person name="Liu Z.J."/>
            <person name="Xu Q."/>
        </authorList>
    </citation>
    <scope>NUCLEOTIDE SEQUENCE [LARGE SCALE GENOMIC DNA]</scope>
    <source>
        <strain evidence="4">GZMU011</strain>
    </source>
</reference>
<sequence length="893" mass="102345">MVNGVGDPVGLLDSGAKAVVLEEGELDQGMLVVNLPISNVPSGMIMDNNLFVNEHYLTDGFTDNEEVDGQDKHFARRSLWDQISNFHANCGLPWLVGGDFNTIASSDERLGGAIPCYNSMEDFNKVISNCNLIDIGFSGERFTWHRGHLWQRLDRVLFNENWLNNCGCTKVVHLSRTLSDHSPILIKFCFNNIGYPPNFRFQNMWLLHNSFKEVVKQNWFAPLFPDNSIVGMKRFWLKLKRLKLVLNWWNHNVFKNLFTNLINAENKVNAIESQCQTVPSEGRKKSLLFDGLISSLNKKLMSWDSNFLSFGGRLTLIKSVLCSIPVYSFQTLFPTLTVRTRIGRIINRFFWKGTSNNNKIHWTVWDNCCGSLDEGALGCKSLADLVYSFSVKLWFNFRANLSIWAKFMMSKYCRNSHPTMCTWNKGNSYVWKRLCKVKWDVEPHIWWGIGEGNIFFWQDHWLNGKSLDNIFNTSSNSTLKVNHFFNNMNGWDVEKLSSYIPECFFNQILDIEYNCNSQDALLCAFSGNGNFSLKEAWLYFRDKKEASSIYHLLWHKSIPTTVSVFIWRVLHNFISTDDILRKRGFTIVSKCHCCFHMETLQHVFISGPVAAKVWIYFEEFLHLNIYKGNLSINSLLCFWFVNHKGHIRNVIPSLILWFLWLERNNARYNGIPMNHQRVINNVKFKIGNLFSANLIFLKNFKNCDFALEGFGINGSDTVIGTRHPKIHAWMKPSVNCFKFNVDVATIDSVMGCGGLIRDSNGYYILGFAGPLHNSDVIVGINQAIFYGLSLCSSLDMINIVVEVCSIFTDQACIMDDNCMNIYPKVFYLRRDIKKLVNAMKCSFSVVNTNVNDCASTLAKWGSTLATLNHFPVDALPAPVKGLIELDKIGMPYV</sequence>
<dbReference type="Pfam" id="PF13966">
    <property type="entry name" value="zf-RVT"/>
    <property type="match status" value="1"/>
</dbReference>
<feature type="domain" description="Reverse transcriptase zinc-binding" evidence="3">
    <location>
        <begin position="531"/>
        <end position="614"/>
    </location>
</feature>
<dbReference type="InterPro" id="IPR002156">
    <property type="entry name" value="RNaseH_domain"/>
</dbReference>
<proteinExistence type="predicted"/>
<feature type="domain" description="RNase H type-1" evidence="2">
    <location>
        <begin position="751"/>
        <end position="860"/>
    </location>
</feature>
<gene>
    <name evidence="4" type="ORF">M5K25_009965</name>
</gene>
<evidence type="ECO:0000259" key="2">
    <source>
        <dbReference type="Pfam" id="PF13456"/>
    </source>
</evidence>
<organism evidence="4 5">
    <name type="scientific">Dendrobium thyrsiflorum</name>
    <name type="common">Pinecone-like raceme dendrobium</name>
    <name type="synonym">Orchid</name>
    <dbReference type="NCBI Taxonomy" id="117978"/>
    <lineage>
        <taxon>Eukaryota</taxon>
        <taxon>Viridiplantae</taxon>
        <taxon>Streptophyta</taxon>
        <taxon>Embryophyta</taxon>
        <taxon>Tracheophyta</taxon>
        <taxon>Spermatophyta</taxon>
        <taxon>Magnoliopsida</taxon>
        <taxon>Liliopsida</taxon>
        <taxon>Asparagales</taxon>
        <taxon>Orchidaceae</taxon>
        <taxon>Epidendroideae</taxon>
        <taxon>Malaxideae</taxon>
        <taxon>Dendrobiinae</taxon>
        <taxon>Dendrobium</taxon>
    </lineage>
</organism>
<name>A0ABD0VDW3_DENTH</name>
<feature type="domain" description="Endonuclease/exonuclease/phosphatase" evidence="1">
    <location>
        <begin position="75"/>
        <end position="181"/>
    </location>
</feature>
<dbReference type="SUPFAM" id="SSF56219">
    <property type="entry name" value="DNase I-like"/>
    <property type="match status" value="1"/>
</dbReference>
<dbReference type="InterPro" id="IPR005135">
    <property type="entry name" value="Endo/exonuclease/phosphatase"/>
</dbReference>
<dbReference type="PANTHER" id="PTHR33710:SF62">
    <property type="entry name" value="DUF4283 DOMAIN PROTEIN"/>
    <property type="match status" value="1"/>
</dbReference>
<dbReference type="Proteomes" id="UP001552299">
    <property type="component" value="Unassembled WGS sequence"/>
</dbReference>
<dbReference type="PANTHER" id="PTHR33710">
    <property type="entry name" value="BNAC02G09200D PROTEIN"/>
    <property type="match status" value="1"/>
</dbReference>
<dbReference type="InterPro" id="IPR036691">
    <property type="entry name" value="Endo/exonu/phosph_ase_sf"/>
</dbReference>
<dbReference type="AlphaFoldDB" id="A0ABD0VDW3"/>
<comment type="caution">
    <text evidence="4">The sequence shown here is derived from an EMBL/GenBank/DDBJ whole genome shotgun (WGS) entry which is preliminary data.</text>
</comment>
<protein>
    <submittedName>
        <fullName evidence="4">Uncharacterized protein</fullName>
    </submittedName>
</protein>
<evidence type="ECO:0000259" key="3">
    <source>
        <dbReference type="Pfam" id="PF13966"/>
    </source>
</evidence>
<accession>A0ABD0VDW3</accession>
<dbReference type="InterPro" id="IPR026960">
    <property type="entry name" value="RVT-Znf"/>
</dbReference>